<dbReference type="PATRIC" id="fig|400772.4.peg.1494"/>
<dbReference type="STRING" id="400772.RR49_01471"/>
<dbReference type="InterPro" id="IPR000524">
    <property type="entry name" value="Tscrpt_reg_HTH_GntR"/>
</dbReference>
<dbReference type="Gene3D" id="1.10.10.10">
    <property type="entry name" value="Winged helix-like DNA-binding domain superfamily/Winged helix DNA-binding domain"/>
    <property type="match status" value="1"/>
</dbReference>
<keyword evidence="3" id="KW-0804">Transcription</keyword>
<keyword evidence="2" id="KW-0238">DNA-binding</keyword>
<dbReference type="EMBL" id="JYIY01000072">
    <property type="protein sequence ID" value="KJL36720.1"/>
    <property type="molecule type" value="Genomic_DNA"/>
</dbReference>
<dbReference type="PRINTS" id="PR00035">
    <property type="entry name" value="HTHGNTR"/>
</dbReference>
<dbReference type="InterPro" id="IPR036388">
    <property type="entry name" value="WH-like_DNA-bd_sf"/>
</dbReference>
<keyword evidence="1" id="KW-0805">Transcription regulation</keyword>
<name>A0A0F0LWQ8_9MICO</name>
<evidence type="ECO:0000256" key="1">
    <source>
        <dbReference type="ARBA" id="ARBA00023015"/>
    </source>
</evidence>
<proteinExistence type="predicted"/>
<protein>
    <submittedName>
        <fullName evidence="5">HTH-type transcriptional regulator LutR</fullName>
    </submittedName>
</protein>
<sequence length="214" mass="23372">MRTQETLTSQVVTSIRAAIKDGTMPGGVLHSVGSIADQLGVSRTPVREAVLQLANLGLVEIQKNRGFIVIEHDPADLERIFQIRSWLEVPAAGLAAQADAKAKQRIQHAYDRMLEVAAAGRSADLERYDAQFHSAILSATGNARLASIVDDLRDLLINRRHTTTDRLHSPIDIAHDHDEILRGIMTGDSALAEAAMQEHLSRIRGDVLHILATS</sequence>
<dbReference type="InterPro" id="IPR008920">
    <property type="entry name" value="TF_FadR/GntR_C"/>
</dbReference>
<dbReference type="SUPFAM" id="SSF46785">
    <property type="entry name" value="Winged helix' DNA-binding domain"/>
    <property type="match status" value="1"/>
</dbReference>
<organism evidence="5 6">
    <name type="scientific">Microbacterium ginsengisoli</name>
    <dbReference type="NCBI Taxonomy" id="400772"/>
    <lineage>
        <taxon>Bacteria</taxon>
        <taxon>Bacillati</taxon>
        <taxon>Actinomycetota</taxon>
        <taxon>Actinomycetes</taxon>
        <taxon>Micrococcales</taxon>
        <taxon>Microbacteriaceae</taxon>
        <taxon>Microbacterium</taxon>
    </lineage>
</organism>
<dbReference type="SMART" id="SM00345">
    <property type="entry name" value="HTH_GNTR"/>
    <property type="match status" value="1"/>
</dbReference>
<dbReference type="PANTHER" id="PTHR43537:SF5">
    <property type="entry name" value="UXU OPERON TRANSCRIPTIONAL REGULATOR"/>
    <property type="match status" value="1"/>
</dbReference>
<reference evidence="5 6" key="1">
    <citation type="submission" date="2015-02" db="EMBL/GenBank/DDBJ databases">
        <title>Draft genome sequences of ten Microbacterium spp. with emphasis on heavy metal contaminated environments.</title>
        <authorList>
            <person name="Corretto E."/>
        </authorList>
    </citation>
    <scope>NUCLEOTIDE SEQUENCE [LARGE SCALE GENOMIC DNA]</scope>
    <source>
        <strain evidence="5 6">DSM 18659</strain>
    </source>
</reference>
<evidence type="ECO:0000313" key="6">
    <source>
        <dbReference type="Proteomes" id="UP000033451"/>
    </source>
</evidence>
<feature type="domain" description="HTH gntR-type" evidence="4">
    <location>
        <begin position="5"/>
        <end position="72"/>
    </location>
</feature>
<evidence type="ECO:0000256" key="2">
    <source>
        <dbReference type="ARBA" id="ARBA00023125"/>
    </source>
</evidence>
<dbReference type="Pfam" id="PF00392">
    <property type="entry name" value="GntR"/>
    <property type="match status" value="1"/>
</dbReference>
<dbReference type="GO" id="GO:0003700">
    <property type="term" value="F:DNA-binding transcription factor activity"/>
    <property type="evidence" value="ECO:0007669"/>
    <property type="project" value="InterPro"/>
</dbReference>
<dbReference type="InterPro" id="IPR011711">
    <property type="entry name" value="GntR_C"/>
</dbReference>
<dbReference type="RefSeq" id="WP_045247412.1">
    <property type="nucleotide sequence ID" value="NZ_JBOFAV010000011.1"/>
</dbReference>
<evidence type="ECO:0000256" key="3">
    <source>
        <dbReference type="ARBA" id="ARBA00023163"/>
    </source>
</evidence>
<dbReference type="OrthoDB" id="8680240at2"/>
<keyword evidence="6" id="KW-1185">Reference proteome</keyword>
<dbReference type="SMART" id="SM00895">
    <property type="entry name" value="FCD"/>
    <property type="match status" value="1"/>
</dbReference>
<accession>A0A0F0LWQ8</accession>
<dbReference type="PROSITE" id="PS50949">
    <property type="entry name" value="HTH_GNTR"/>
    <property type="match status" value="1"/>
</dbReference>
<dbReference type="Pfam" id="PF07729">
    <property type="entry name" value="FCD"/>
    <property type="match status" value="1"/>
</dbReference>
<dbReference type="Gene3D" id="1.20.120.530">
    <property type="entry name" value="GntR ligand-binding domain-like"/>
    <property type="match status" value="1"/>
</dbReference>
<dbReference type="PANTHER" id="PTHR43537">
    <property type="entry name" value="TRANSCRIPTIONAL REGULATOR, GNTR FAMILY"/>
    <property type="match status" value="1"/>
</dbReference>
<dbReference type="GO" id="GO:0003677">
    <property type="term" value="F:DNA binding"/>
    <property type="evidence" value="ECO:0007669"/>
    <property type="project" value="UniProtKB-KW"/>
</dbReference>
<dbReference type="SUPFAM" id="SSF48008">
    <property type="entry name" value="GntR ligand-binding domain-like"/>
    <property type="match status" value="1"/>
</dbReference>
<comment type="caution">
    <text evidence="5">The sequence shown here is derived from an EMBL/GenBank/DDBJ whole genome shotgun (WGS) entry which is preliminary data.</text>
</comment>
<dbReference type="CDD" id="cd07377">
    <property type="entry name" value="WHTH_GntR"/>
    <property type="match status" value="1"/>
</dbReference>
<evidence type="ECO:0000313" key="5">
    <source>
        <dbReference type="EMBL" id="KJL36720.1"/>
    </source>
</evidence>
<dbReference type="Proteomes" id="UP000033451">
    <property type="component" value="Unassembled WGS sequence"/>
</dbReference>
<gene>
    <name evidence="5" type="primary">lutR_2</name>
    <name evidence="5" type="ORF">RR49_01471</name>
</gene>
<dbReference type="AlphaFoldDB" id="A0A0F0LWQ8"/>
<evidence type="ECO:0000259" key="4">
    <source>
        <dbReference type="PROSITE" id="PS50949"/>
    </source>
</evidence>
<dbReference type="InterPro" id="IPR036390">
    <property type="entry name" value="WH_DNA-bd_sf"/>
</dbReference>